<reference evidence="1" key="1">
    <citation type="submission" date="2018-11" db="EMBL/GenBank/DDBJ databases">
        <authorList>
            <person name="Alioto T."/>
            <person name="Alioto T."/>
        </authorList>
    </citation>
    <scope>NUCLEOTIDE SEQUENCE</scope>
</reference>
<keyword evidence="2" id="KW-1185">Reference proteome</keyword>
<protein>
    <submittedName>
        <fullName evidence="1">Uncharacterized protein</fullName>
    </submittedName>
</protein>
<comment type="caution">
    <text evidence="1">The sequence shown here is derived from an EMBL/GenBank/DDBJ whole genome shotgun (WGS) entry which is preliminary data.</text>
</comment>
<organism evidence="1 2">
    <name type="scientific">Mytilus galloprovincialis</name>
    <name type="common">Mediterranean mussel</name>
    <dbReference type="NCBI Taxonomy" id="29158"/>
    <lineage>
        <taxon>Eukaryota</taxon>
        <taxon>Metazoa</taxon>
        <taxon>Spiralia</taxon>
        <taxon>Lophotrochozoa</taxon>
        <taxon>Mollusca</taxon>
        <taxon>Bivalvia</taxon>
        <taxon>Autobranchia</taxon>
        <taxon>Pteriomorphia</taxon>
        <taxon>Mytilida</taxon>
        <taxon>Mytiloidea</taxon>
        <taxon>Mytilidae</taxon>
        <taxon>Mytilinae</taxon>
        <taxon>Mytilus</taxon>
    </lineage>
</organism>
<evidence type="ECO:0000313" key="2">
    <source>
        <dbReference type="Proteomes" id="UP000596742"/>
    </source>
</evidence>
<dbReference type="AlphaFoldDB" id="A0A8B6E2D0"/>
<proteinExistence type="predicted"/>
<evidence type="ECO:0000313" key="1">
    <source>
        <dbReference type="EMBL" id="VDI27138.1"/>
    </source>
</evidence>
<dbReference type="OrthoDB" id="10383722at2759"/>
<gene>
    <name evidence="1" type="ORF">MGAL_10B078311</name>
</gene>
<dbReference type="Proteomes" id="UP000596742">
    <property type="component" value="Unassembled WGS sequence"/>
</dbReference>
<name>A0A8B6E2D0_MYTGA</name>
<dbReference type="EMBL" id="UYJE01004328">
    <property type="protein sequence ID" value="VDI27138.1"/>
    <property type="molecule type" value="Genomic_DNA"/>
</dbReference>
<accession>A0A8B6E2D0</accession>
<sequence length="252" mass="27710">MDIADEYFNLFDYNEEDLDTDLAAIQNQEVAQTTEFEVATQVVSEDMENHDDQDDSIEKIEFYFTRGGVMKCPIEGCTAGRTIKTVPSTASSTSSCPPVQSTINTSSIATTNTTTTSTAVSNSIPTVPYFSSLIAATTNTSVYQEGPEYTVTVPSKNPSSNIISLQDYRHRENAPPLATAPDTRIIDYNTSFGIAANSQFTDGSCQTSSLELQPLILPPIPQAKEKLEGYIRWLCLGIDQFSRQREKLLSKN</sequence>